<dbReference type="EMBL" id="JBHLYR010000059">
    <property type="protein sequence ID" value="MFB9993971.1"/>
    <property type="molecule type" value="Genomic_DNA"/>
</dbReference>
<reference evidence="1 2" key="1">
    <citation type="submission" date="2024-09" db="EMBL/GenBank/DDBJ databases">
        <authorList>
            <person name="Sun Q."/>
            <person name="Mori K."/>
        </authorList>
    </citation>
    <scope>NUCLEOTIDE SEQUENCE [LARGE SCALE GENOMIC DNA]</scope>
    <source>
        <strain evidence="1 2">JCM 13503</strain>
    </source>
</reference>
<gene>
    <name evidence="1" type="ORF">ACFFLM_18610</name>
</gene>
<name>A0ABV6B506_9DEIO</name>
<evidence type="ECO:0000313" key="1">
    <source>
        <dbReference type="EMBL" id="MFB9993971.1"/>
    </source>
</evidence>
<sequence length="96" mass="10712">MNLHDVLTAFETAYTPDPREGLSVTHSVLDSKLQIEVRHQDQNALRGFDVVAEPLETEQRSADELGRDMAEVVARELAYGQLSAVDEEGSFKRIVV</sequence>
<dbReference type="Proteomes" id="UP001589733">
    <property type="component" value="Unassembled WGS sequence"/>
</dbReference>
<keyword evidence="2" id="KW-1185">Reference proteome</keyword>
<comment type="caution">
    <text evidence="1">The sequence shown here is derived from an EMBL/GenBank/DDBJ whole genome shotgun (WGS) entry which is preliminary data.</text>
</comment>
<protein>
    <submittedName>
        <fullName evidence="1">Uncharacterized protein</fullName>
    </submittedName>
</protein>
<proteinExistence type="predicted"/>
<organism evidence="1 2">
    <name type="scientific">Deinococcus oregonensis</name>
    <dbReference type="NCBI Taxonomy" id="1805970"/>
    <lineage>
        <taxon>Bacteria</taxon>
        <taxon>Thermotogati</taxon>
        <taxon>Deinococcota</taxon>
        <taxon>Deinococci</taxon>
        <taxon>Deinococcales</taxon>
        <taxon>Deinococcaceae</taxon>
        <taxon>Deinococcus</taxon>
    </lineage>
</organism>
<evidence type="ECO:0000313" key="2">
    <source>
        <dbReference type="Proteomes" id="UP001589733"/>
    </source>
</evidence>
<accession>A0ABV6B506</accession>
<dbReference type="RefSeq" id="WP_380013841.1">
    <property type="nucleotide sequence ID" value="NZ_JBHLYR010000059.1"/>
</dbReference>